<evidence type="ECO:0000256" key="5">
    <source>
        <dbReference type="ARBA" id="ARBA00022989"/>
    </source>
</evidence>
<comment type="caution">
    <text evidence="9">The sequence shown here is derived from an EMBL/GenBank/DDBJ whole genome shotgun (WGS) entry which is preliminary data.</text>
</comment>
<dbReference type="InterPro" id="IPR020846">
    <property type="entry name" value="MFS_dom"/>
</dbReference>
<feature type="transmembrane region" description="Helical" evidence="7">
    <location>
        <begin position="216"/>
        <end position="235"/>
    </location>
</feature>
<evidence type="ECO:0000313" key="10">
    <source>
        <dbReference type="Proteomes" id="UP001232245"/>
    </source>
</evidence>
<feature type="domain" description="Major facilitator superfamily (MFS) profile" evidence="8">
    <location>
        <begin position="5"/>
        <end position="388"/>
    </location>
</feature>
<feature type="transmembrane region" description="Helical" evidence="7">
    <location>
        <begin position="303"/>
        <end position="323"/>
    </location>
</feature>
<evidence type="ECO:0000313" key="9">
    <source>
        <dbReference type="EMBL" id="MDQ0226591.1"/>
    </source>
</evidence>
<feature type="transmembrane region" description="Helical" evidence="7">
    <location>
        <begin position="65"/>
        <end position="86"/>
    </location>
</feature>
<keyword evidence="6 7" id="KW-0472">Membrane</keyword>
<sequence length="395" mass="42222">MATLLLVIIYLAFISLGLPDSLLGSAWPVMQSDFGKSLDTAGYLYMIISAGTILSSLVSGRLNDLLGTGKVMVISVLLTAGALLGFSFAPSFIWLVICAIPLGLGGGAVDAALNNYVALHYKASHMSWLHCFWGVGASIGPIIMSFYISHQGSWEKGYFTISMLQIGLTIILFLSLPLWAKVAKMTGNTAAVSETATSIEENPKAAKPLKIKGVKFALLTFLFYCGVEATMGLWGSSYLVNSKGMSAAVAAQWVSLFYAGITIGRLVTGFITMKVNNTLLIRIGQFIIIFGGILLVLPLPNIVSLLGFIAIGLGCAPIYPCMIHETPSRFGRANSQAIIGYQMAVAYVGSTFLPPLFGLIANYISIHLFSFVILVLALCMLFAAEKVNGVMKLRA</sequence>
<keyword evidence="10" id="KW-1185">Reference proteome</keyword>
<dbReference type="PANTHER" id="PTHR23514:SF3">
    <property type="entry name" value="BYPASS OF STOP CODON PROTEIN 6"/>
    <property type="match status" value="1"/>
</dbReference>
<dbReference type="EMBL" id="JAUSTZ010000005">
    <property type="protein sequence ID" value="MDQ0226591.1"/>
    <property type="molecule type" value="Genomic_DNA"/>
</dbReference>
<evidence type="ECO:0000256" key="6">
    <source>
        <dbReference type="ARBA" id="ARBA00023136"/>
    </source>
</evidence>
<evidence type="ECO:0000256" key="1">
    <source>
        <dbReference type="ARBA" id="ARBA00004651"/>
    </source>
</evidence>
<dbReference type="PROSITE" id="PS50850">
    <property type="entry name" value="MFS"/>
    <property type="match status" value="1"/>
</dbReference>
<keyword evidence="5 7" id="KW-1133">Transmembrane helix</keyword>
<dbReference type="PANTHER" id="PTHR23514">
    <property type="entry name" value="BYPASS OF STOP CODON PROTEIN 6"/>
    <property type="match status" value="1"/>
</dbReference>
<proteinExistence type="inferred from homology"/>
<feature type="transmembrane region" description="Helical" evidence="7">
    <location>
        <begin position="128"/>
        <end position="148"/>
    </location>
</feature>
<feature type="transmembrane region" description="Helical" evidence="7">
    <location>
        <begin position="363"/>
        <end position="384"/>
    </location>
</feature>
<protein>
    <submittedName>
        <fullName evidence="9">Fucose permease</fullName>
    </submittedName>
</protein>
<feature type="transmembrane region" description="Helical" evidence="7">
    <location>
        <begin position="41"/>
        <end position="58"/>
    </location>
</feature>
<gene>
    <name evidence="9" type="ORF">J2S02_002936</name>
</gene>
<feature type="transmembrane region" description="Helical" evidence="7">
    <location>
        <begin position="160"/>
        <end position="180"/>
    </location>
</feature>
<dbReference type="InterPro" id="IPR051788">
    <property type="entry name" value="MFS_Transporter"/>
</dbReference>
<evidence type="ECO:0000256" key="2">
    <source>
        <dbReference type="ARBA" id="ARBA00008335"/>
    </source>
</evidence>
<dbReference type="InterPro" id="IPR011701">
    <property type="entry name" value="MFS"/>
</dbReference>
<feature type="transmembrane region" description="Helical" evidence="7">
    <location>
        <begin position="247"/>
        <end position="267"/>
    </location>
</feature>
<evidence type="ECO:0000259" key="8">
    <source>
        <dbReference type="PROSITE" id="PS50850"/>
    </source>
</evidence>
<dbReference type="InterPro" id="IPR036259">
    <property type="entry name" value="MFS_trans_sf"/>
</dbReference>
<feature type="transmembrane region" description="Helical" evidence="7">
    <location>
        <begin position="279"/>
        <end position="297"/>
    </location>
</feature>
<feature type="transmembrane region" description="Helical" evidence="7">
    <location>
        <begin position="92"/>
        <end position="116"/>
    </location>
</feature>
<reference evidence="9 10" key="1">
    <citation type="submission" date="2023-07" db="EMBL/GenBank/DDBJ databases">
        <title>Genomic Encyclopedia of Type Strains, Phase IV (KMG-IV): sequencing the most valuable type-strain genomes for metagenomic binning, comparative biology and taxonomic classification.</title>
        <authorList>
            <person name="Goeker M."/>
        </authorList>
    </citation>
    <scope>NUCLEOTIDE SEQUENCE [LARGE SCALE GENOMIC DNA]</scope>
    <source>
        <strain evidence="9 10">DSM 17723</strain>
    </source>
</reference>
<keyword evidence="4 7" id="KW-0812">Transmembrane</keyword>
<keyword evidence="3" id="KW-0813">Transport</keyword>
<organism evidence="9 10">
    <name type="scientific">Metabacillus niabensis</name>
    <dbReference type="NCBI Taxonomy" id="324854"/>
    <lineage>
        <taxon>Bacteria</taxon>
        <taxon>Bacillati</taxon>
        <taxon>Bacillota</taxon>
        <taxon>Bacilli</taxon>
        <taxon>Bacillales</taxon>
        <taxon>Bacillaceae</taxon>
        <taxon>Metabacillus</taxon>
    </lineage>
</organism>
<accession>A0ABT9Z2V3</accession>
<feature type="transmembrane region" description="Helical" evidence="7">
    <location>
        <begin position="335"/>
        <end position="357"/>
    </location>
</feature>
<evidence type="ECO:0000256" key="3">
    <source>
        <dbReference type="ARBA" id="ARBA00022448"/>
    </source>
</evidence>
<comment type="similarity">
    <text evidence="2">Belongs to the major facilitator superfamily.</text>
</comment>
<dbReference type="Proteomes" id="UP001232245">
    <property type="component" value="Unassembled WGS sequence"/>
</dbReference>
<evidence type="ECO:0000256" key="4">
    <source>
        <dbReference type="ARBA" id="ARBA00022692"/>
    </source>
</evidence>
<comment type="subcellular location">
    <subcellularLocation>
        <location evidence="1">Cell membrane</location>
        <topology evidence="1">Multi-pass membrane protein</topology>
    </subcellularLocation>
</comment>
<name>A0ABT9Z2V3_9BACI</name>
<dbReference type="RefSeq" id="WP_174879965.1">
    <property type="nucleotide sequence ID" value="NZ_CADEPK010000082.1"/>
</dbReference>
<dbReference type="Pfam" id="PF07690">
    <property type="entry name" value="MFS_1"/>
    <property type="match status" value="1"/>
</dbReference>
<dbReference type="SUPFAM" id="SSF103473">
    <property type="entry name" value="MFS general substrate transporter"/>
    <property type="match status" value="1"/>
</dbReference>
<dbReference type="Gene3D" id="1.20.1250.20">
    <property type="entry name" value="MFS general substrate transporter like domains"/>
    <property type="match status" value="2"/>
</dbReference>
<evidence type="ECO:0000256" key="7">
    <source>
        <dbReference type="SAM" id="Phobius"/>
    </source>
</evidence>